<dbReference type="VEuPathDB" id="PlasmoDB:PCOAH_00035380"/>
<evidence type="ECO:0000256" key="3">
    <source>
        <dbReference type="ARBA" id="ARBA00022679"/>
    </source>
</evidence>
<evidence type="ECO:0000256" key="7">
    <source>
        <dbReference type="ARBA" id="ARBA00047334"/>
    </source>
</evidence>
<dbReference type="GO" id="GO:0009228">
    <property type="term" value="P:thiamine biosynthetic process"/>
    <property type="evidence" value="ECO:0007669"/>
    <property type="project" value="UniProtKB-KW"/>
</dbReference>
<dbReference type="GO" id="GO:0009229">
    <property type="term" value="P:thiamine diphosphate biosynthetic process"/>
    <property type="evidence" value="ECO:0007669"/>
    <property type="project" value="UniProtKB-UniPathway"/>
</dbReference>
<dbReference type="Pfam" id="PF02581">
    <property type="entry name" value="TMP-TENI"/>
    <property type="match status" value="1"/>
</dbReference>
<dbReference type="PROSITE" id="PS50194">
    <property type="entry name" value="FILAMIN_REPEAT"/>
    <property type="match status" value="1"/>
</dbReference>
<feature type="compositionally biased region" description="Acidic residues" evidence="11">
    <location>
        <begin position="436"/>
        <end position="448"/>
    </location>
</feature>
<dbReference type="Gene3D" id="2.60.40.10">
    <property type="entry name" value="Immunoglobulins"/>
    <property type="match status" value="2"/>
</dbReference>
<evidence type="ECO:0000313" key="13">
    <source>
        <dbReference type="EMBL" id="ANQ09252.1"/>
    </source>
</evidence>
<comment type="catalytic activity">
    <reaction evidence="8">
        <text>2-(2-carboxy-4-methylthiazol-5-yl)ethyl phosphate + 4-amino-2-methyl-5-(diphosphooxymethyl)pyrimidine + 2 H(+) = thiamine phosphate + CO2 + diphosphate</text>
        <dbReference type="Rhea" id="RHEA:47848"/>
        <dbReference type="ChEBI" id="CHEBI:15378"/>
        <dbReference type="ChEBI" id="CHEBI:16526"/>
        <dbReference type="ChEBI" id="CHEBI:33019"/>
        <dbReference type="ChEBI" id="CHEBI:37575"/>
        <dbReference type="ChEBI" id="CHEBI:57841"/>
        <dbReference type="ChEBI" id="CHEBI:62890"/>
        <dbReference type="EC" id="2.5.1.3"/>
    </reaction>
</comment>
<dbReference type="Gene3D" id="3.20.20.70">
    <property type="entry name" value="Aldolase class I"/>
    <property type="match status" value="1"/>
</dbReference>
<comment type="catalytic activity">
    <reaction evidence="7">
        <text>4-methyl-5-(2-phosphooxyethyl)-thiazole + 4-amino-2-methyl-5-(diphosphooxymethyl)pyrimidine + H(+) = thiamine phosphate + diphosphate</text>
        <dbReference type="Rhea" id="RHEA:22328"/>
        <dbReference type="ChEBI" id="CHEBI:15378"/>
        <dbReference type="ChEBI" id="CHEBI:33019"/>
        <dbReference type="ChEBI" id="CHEBI:37575"/>
        <dbReference type="ChEBI" id="CHEBI:57841"/>
        <dbReference type="ChEBI" id="CHEBI:58296"/>
        <dbReference type="EC" id="2.5.1.3"/>
    </reaction>
</comment>
<feature type="compositionally biased region" description="Low complexity" evidence="11">
    <location>
        <begin position="417"/>
        <end position="428"/>
    </location>
</feature>
<dbReference type="PANTHER" id="PTHR20857">
    <property type="entry name" value="THIAMINE-PHOSPHATE PYROPHOSPHORYLASE"/>
    <property type="match status" value="1"/>
</dbReference>
<dbReference type="InterPro" id="IPR017868">
    <property type="entry name" value="Filamin/ABP280_repeat-like"/>
</dbReference>
<keyword evidence="14" id="KW-1185">Reference proteome</keyword>
<dbReference type="PANTHER" id="PTHR20857:SF23">
    <property type="entry name" value="THIAMINE BIOSYNTHETIC BIFUNCTIONAL ENZYME"/>
    <property type="match status" value="1"/>
</dbReference>
<dbReference type="Pfam" id="PF00630">
    <property type="entry name" value="Filamin"/>
    <property type="match status" value="1"/>
</dbReference>
<evidence type="ECO:0000313" key="14">
    <source>
        <dbReference type="Proteomes" id="UP000092716"/>
    </source>
</evidence>
<keyword evidence="4" id="KW-0479">Metal-binding</keyword>
<keyword evidence="3" id="KW-0808">Transferase</keyword>
<evidence type="ECO:0000256" key="6">
    <source>
        <dbReference type="ARBA" id="ARBA00022977"/>
    </source>
</evidence>
<dbReference type="RefSeq" id="XP_019915947.1">
    <property type="nucleotide sequence ID" value="XM_020060329.1"/>
</dbReference>
<feature type="region of interest" description="Disordered" evidence="11">
    <location>
        <begin position="252"/>
        <end position="284"/>
    </location>
</feature>
<comment type="catalytic activity">
    <reaction evidence="9">
        <text>2-[(2R,5Z)-2-carboxy-4-methylthiazol-5(2H)-ylidene]ethyl phosphate + 4-amino-2-methyl-5-(diphosphooxymethyl)pyrimidine + 2 H(+) = thiamine phosphate + CO2 + diphosphate</text>
        <dbReference type="Rhea" id="RHEA:47844"/>
        <dbReference type="ChEBI" id="CHEBI:15378"/>
        <dbReference type="ChEBI" id="CHEBI:16526"/>
        <dbReference type="ChEBI" id="CHEBI:33019"/>
        <dbReference type="ChEBI" id="CHEBI:37575"/>
        <dbReference type="ChEBI" id="CHEBI:57841"/>
        <dbReference type="ChEBI" id="CHEBI:62899"/>
        <dbReference type="EC" id="2.5.1.3"/>
    </reaction>
</comment>
<keyword evidence="5" id="KW-0460">Magnesium</keyword>
<organism evidence="13 14">
    <name type="scientific">Plasmodium coatneyi</name>
    <dbReference type="NCBI Taxonomy" id="208452"/>
    <lineage>
        <taxon>Eukaryota</taxon>
        <taxon>Sar</taxon>
        <taxon>Alveolata</taxon>
        <taxon>Apicomplexa</taxon>
        <taxon>Aconoidasida</taxon>
        <taxon>Haemosporida</taxon>
        <taxon>Plasmodiidae</taxon>
        <taxon>Plasmodium</taxon>
    </lineage>
</organism>
<dbReference type="OrthoDB" id="5334309at2759"/>
<dbReference type="InterPro" id="IPR013785">
    <property type="entry name" value="Aldolase_TIM"/>
</dbReference>
<sequence length="1406" mass="161081">MKAANRVKVATPLGMLNDMLKCDPAKKHRNKKKSRERHGEREVNKKYLNRTKQIGRKYIEQVMSECVTDDITNEWENYPKGGMSNGMKSSPIMRKEKKDIEFTPVCNVEIDPVECKVKGKNLYEGTAGVLNEVVIETVSKTGECIYVENYTFEAYVKEREKVDQLNYQREYKQEDSRYDLYIRSSLYNQFHREKHQTLIKSDHNRYNINANFANYKHVGCEEGEACHWGITKRDGGPLIVGVSQGMVQRGFPCRSPNRHSGRNQRGANTFIEGSSPHANNNTENETMREGYMFESEMYDRENIKLVENSLKCNIRDLKNGTYVVTYNLGRCGYYYLSIFCKKKIVGNSPYLICIKPNVAYAPNCVVYKRVNGEMVFPTVNTGARRKERKLRTRERFNRIYNDSLCANSFELAHSNISESDAGSSSDSEGQGHVQDDENDDDYGDDDDDPPMHILKYDVAHPGLDDETQKQFGNFFIQSYDAYRNAICEGGDSFEAHALGGVKIVRVNDLQNGSYEVIYSYVRSTNAAEEEEGPIPYRQINVTLNGCHVKGSPFRIVHKKDKQMGYLQRIKNLLPIEEINPVDPLSSLNRIMQSYRYVKENYLDEKEKRHFIQLSPYYKQEELNRLLRKVDPNLVSLMSIPLRQQLLNHVMHMNNDSKMVKLKQVLFKELFITLGSMVNCANSYFDDMERDKVSLLHDRRIQDVSIREANAMYESLKEKKIHSLPFDFSIKDMKEYEGKLVLKKKELLEKQTKLISRYNTIKSKEKKFYEDRQEITNQLTQKYELHQAIYEHSNKALIHTNSALKKITISNIKRNCSAERRMLGGKVGPDAATAGLKRLLYEQPKEGLHKGMQKMKRKFSLPGLLGLPDWPSLSRLPIRCFSTGRPVDYSLYLVTDDKFFTDKENVCSTLIGKVREGVLGGVGLVQLRLKKADDRYFYNAAVRMKHLLGRYKVPLVINNRVDICLSVDADGVHVGRTDLPIKVARDILGEEKIIGATINFSNDEDIQMALNSHVDYIAHEHTLYESTTKQIAASHHEGIKQQIRMLLCRIKHLQERGKIQKPTVDSDVPPIILIGGINTNNIEETMTHFCDSCEGVAVVSNLIGEKCNSFFNSLRLRFVMDKHKKGYSDAYMNLCVSCLRHFFWTNLEGDMKGVHTSWVVGEPPVETPQRETKGSNFQLATNMDVKKNVLHFFENNLNLKIVQLNQPVVCSSAGGVNFFLFCSRRTGVAPPAGEGCYLHGEGEGMPIPHDPCVSKWIHQNKKITNGVFILIGEEFLTLFQKFLPPEFFHRNNFVVITKREQSGWETLRCEVRNASIQFSNNLMNVALKDIHVDSEAVDRFAILFAYFLMVQEKMKEVWRSQFLTQIVGGGEAKADAGEERKLLKLAAAVNMSFEVLSNEHTGLAFST</sequence>
<dbReference type="GeneID" id="30910269"/>
<dbReference type="KEGG" id="pcot:PCOAH_00035380"/>
<dbReference type="Proteomes" id="UP000092716">
    <property type="component" value="Chromosome 11"/>
</dbReference>
<evidence type="ECO:0000256" key="4">
    <source>
        <dbReference type="ARBA" id="ARBA00022723"/>
    </source>
</evidence>
<feature type="region of interest" description="Disordered" evidence="11">
    <location>
        <begin position="417"/>
        <end position="454"/>
    </location>
</feature>
<evidence type="ECO:0000259" key="12">
    <source>
        <dbReference type="Pfam" id="PF02581"/>
    </source>
</evidence>
<reference evidence="14" key="1">
    <citation type="submission" date="2016-06" db="EMBL/GenBank/DDBJ databases">
        <title>First high quality genome sequence of Plasmodium coatneyi using continuous long reads from single molecule, real-time sequencing.</title>
        <authorList>
            <person name="Chien J.-T."/>
            <person name="Pakala S.B."/>
            <person name="Geraldo J.A."/>
            <person name="Lapp S.A."/>
            <person name="Barnwell J.W."/>
            <person name="Kissinger J.C."/>
            <person name="Galinski M.R."/>
            <person name="Humphrey J.C."/>
        </authorList>
    </citation>
    <scope>NUCLEOTIDE SEQUENCE [LARGE SCALE GENOMIC DNA]</scope>
    <source>
        <strain evidence="14">Hackeri</strain>
    </source>
</reference>
<evidence type="ECO:0000256" key="11">
    <source>
        <dbReference type="SAM" id="MobiDB-lite"/>
    </source>
</evidence>
<evidence type="ECO:0000256" key="8">
    <source>
        <dbReference type="ARBA" id="ARBA00047851"/>
    </source>
</evidence>
<evidence type="ECO:0000256" key="2">
    <source>
        <dbReference type="ARBA" id="ARBA00012830"/>
    </source>
</evidence>
<dbReference type="InterPro" id="IPR022998">
    <property type="entry name" value="ThiamineP_synth_TenI"/>
</dbReference>
<dbReference type="UniPathway" id="UPA00060">
    <property type="reaction ID" value="UER00141"/>
</dbReference>
<dbReference type="SUPFAM" id="SSF51391">
    <property type="entry name" value="Thiamin phosphate synthase"/>
    <property type="match status" value="1"/>
</dbReference>
<dbReference type="CDD" id="cd00564">
    <property type="entry name" value="TMP_TenI"/>
    <property type="match status" value="1"/>
</dbReference>
<dbReference type="EC" id="2.5.1.3" evidence="2"/>
<dbReference type="InterPro" id="IPR036206">
    <property type="entry name" value="ThiamineP_synth_sf"/>
</dbReference>
<feature type="domain" description="Thiamine phosphate synthase/TenI" evidence="12">
    <location>
        <begin position="890"/>
        <end position="1100"/>
    </location>
</feature>
<proteinExistence type="inferred from homology"/>
<protein>
    <recommendedName>
        <fullName evidence="2">thiamine phosphate synthase</fullName>
        <ecNumber evidence="2">2.5.1.3</ecNumber>
    </recommendedName>
</protein>
<dbReference type="EMBL" id="CP016249">
    <property type="protein sequence ID" value="ANQ09252.1"/>
    <property type="molecule type" value="Genomic_DNA"/>
</dbReference>
<dbReference type="SUPFAM" id="SSF81296">
    <property type="entry name" value="E set domains"/>
    <property type="match status" value="2"/>
</dbReference>
<dbReference type="InterPro" id="IPR014756">
    <property type="entry name" value="Ig_E-set"/>
</dbReference>
<comment type="pathway">
    <text evidence="1">Cofactor biosynthesis; thiamine diphosphate biosynthesis; thiamine phosphate from 4-amino-2-methyl-5-diphosphomethylpyrimidine and 4-methyl-5-(2-phosphoethyl)-thiazole: step 1/1.</text>
</comment>
<dbReference type="GO" id="GO:0046872">
    <property type="term" value="F:metal ion binding"/>
    <property type="evidence" value="ECO:0007669"/>
    <property type="project" value="UniProtKB-KW"/>
</dbReference>
<accession>A0A1B1E2K2</accession>
<dbReference type="InterPro" id="IPR013783">
    <property type="entry name" value="Ig-like_fold"/>
</dbReference>
<evidence type="ECO:0000256" key="9">
    <source>
        <dbReference type="ARBA" id="ARBA00047883"/>
    </source>
</evidence>
<dbReference type="GO" id="GO:0005737">
    <property type="term" value="C:cytoplasm"/>
    <property type="evidence" value="ECO:0007669"/>
    <property type="project" value="TreeGrafter"/>
</dbReference>
<keyword evidence="6" id="KW-0784">Thiamine biosynthesis</keyword>
<evidence type="ECO:0000256" key="5">
    <source>
        <dbReference type="ARBA" id="ARBA00022842"/>
    </source>
</evidence>
<dbReference type="InterPro" id="IPR034291">
    <property type="entry name" value="TMP_synthase"/>
</dbReference>
<dbReference type="GO" id="GO:0004789">
    <property type="term" value="F:thiamine-phosphate diphosphorylase activity"/>
    <property type="evidence" value="ECO:0007669"/>
    <property type="project" value="UniProtKB-EC"/>
</dbReference>
<evidence type="ECO:0000256" key="10">
    <source>
        <dbReference type="PROSITE-ProRule" id="PRU00087"/>
    </source>
</evidence>
<name>A0A1B1E2K2_9APIC</name>
<dbReference type="HAMAP" id="MF_00097">
    <property type="entry name" value="TMP_synthase"/>
    <property type="match status" value="1"/>
</dbReference>
<feature type="repeat" description="Filamin" evidence="10">
    <location>
        <begin position="311"/>
        <end position="354"/>
    </location>
</feature>
<gene>
    <name evidence="13" type="ORF">PCOAH_00035380</name>
</gene>
<feature type="region of interest" description="Disordered" evidence="11">
    <location>
        <begin position="23"/>
        <end position="42"/>
    </location>
</feature>
<evidence type="ECO:0000256" key="1">
    <source>
        <dbReference type="ARBA" id="ARBA00005165"/>
    </source>
</evidence>
<feature type="compositionally biased region" description="Basic residues" evidence="11">
    <location>
        <begin position="26"/>
        <end position="36"/>
    </location>
</feature>